<feature type="compositionally biased region" description="Polar residues" evidence="8">
    <location>
        <begin position="918"/>
        <end position="929"/>
    </location>
</feature>
<feature type="region of interest" description="Disordered" evidence="8">
    <location>
        <begin position="675"/>
        <end position="707"/>
    </location>
</feature>
<feature type="domain" description="EF-hand" evidence="10">
    <location>
        <begin position="409"/>
        <end position="444"/>
    </location>
</feature>
<dbReference type="Gene3D" id="2.30.30.60">
    <property type="match status" value="1"/>
</dbReference>
<evidence type="ECO:0000313" key="11">
    <source>
        <dbReference type="EMBL" id="KAJ5731853.1"/>
    </source>
</evidence>
<dbReference type="GO" id="GO:0006874">
    <property type="term" value="P:intracellular calcium ion homeostasis"/>
    <property type="evidence" value="ECO:0007669"/>
    <property type="project" value="TreeGrafter"/>
</dbReference>
<keyword evidence="12" id="KW-1185">Reference proteome</keyword>
<dbReference type="Pfam" id="PF00924">
    <property type="entry name" value="MS_channel_2nd"/>
    <property type="match status" value="1"/>
</dbReference>
<dbReference type="PROSITE" id="PS00018">
    <property type="entry name" value="EF_HAND_1"/>
    <property type="match status" value="1"/>
</dbReference>
<gene>
    <name evidence="11" type="ORF">N7493_003334</name>
</gene>
<evidence type="ECO:0000256" key="8">
    <source>
        <dbReference type="SAM" id="MobiDB-lite"/>
    </source>
</evidence>
<dbReference type="SUPFAM" id="SSF47473">
    <property type="entry name" value="EF-hand"/>
    <property type="match status" value="1"/>
</dbReference>
<dbReference type="PIRSF" id="PIRSF017209">
    <property type="entry name" value="Memb_At2g17000_prd"/>
    <property type="match status" value="1"/>
</dbReference>
<dbReference type="InterPro" id="IPR002048">
    <property type="entry name" value="EF_hand_dom"/>
</dbReference>
<feature type="transmembrane region" description="Helical" evidence="9">
    <location>
        <begin position="465"/>
        <end position="490"/>
    </location>
</feature>
<evidence type="ECO:0000256" key="5">
    <source>
        <dbReference type="ARBA" id="ARBA00022989"/>
    </source>
</evidence>
<reference evidence="11" key="2">
    <citation type="submission" date="2023-01" db="EMBL/GenBank/DDBJ databases">
        <authorList>
            <person name="Petersen C."/>
        </authorList>
    </citation>
    <scope>NUCLEOTIDE SEQUENCE</scope>
    <source>
        <strain evidence="11">IBT 17514</strain>
    </source>
</reference>
<dbReference type="Pfam" id="PF25886">
    <property type="entry name" value="Msy1"/>
    <property type="match status" value="1"/>
</dbReference>
<evidence type="ECO:0000256" key="2">
    <source>
        <dbReference type="ARBA" id="ARBA00008017"/>
    </source>
</evidence>
<evidence type="ECO:0000313" key="12">
    <source>
        <dbReference type="Proteomes" id="UP001215712"/>
    </source>
</evidence>
<feature type="compositionally biased region" description="Polar residues" evidence="8">
    <location>
        <begin position="26"/>
        <end position="49"/>
    </location>
</feature>
<keyword evidence="6 7" id="KW-0472">Membrane</keyword>
<feature type="transmembrane region" description="Helical" evidence="9">
    <location>
        <begin position="230"/>
        <end position="255"/>
    </location>
</feature>
<dbReference type="GO" id="GO:0005262">
    <property type="term" value="F:calcium channel activity"/>
    <property type="evidence" value="ECO:0007669"/>
    <property type="project" value="TreeGrafter"/>
</dbReference>
<dbReference type="InterPro" id="IPR023408">
    <property type="entry name" value="MscS_beta-dom_sf"/>
</dbReference>
<dbReference type="PROSITE" id="PS50222">
    <property type="entry name" value="EF_HAND_2"/>
    <property type="match status" value="1"/>
</dbReference>
<evidence type="ECO:0000256" key="9">
    <source>
        <dbReference type="SAM" id="Phobius"/>
    </source>
</evidence>
<proteinExistence type="inferred from homology"/>
<evidence type="ECO:0000256" key="3">
    <source>
        <dbReference type="ARBA" id="ARBA00022692"/>
    </source>
</evidence>
<feature type="transmembrane region" description="Helical" evidence="9">
    <location>
        <begin position="108"/>
        <end position="129"/>
    </location>
</feature>
<dbReference type="InterPro" id="IPR010920">
    <property type="entry name" value="LSM_dom_sf"/>
</dbReference>
<evidence type="ECO:0000256" key="6">
    <source>
        <dbReference type="ARBA" id="ARBA00023136"/>
    </source>
</evidence>
<feature type="compositionally biased region" description="Basic and acidic residues" evidence="8">
    <location>
        <begin position="675"/>
        <end position="695"/>
    </location>
</feature>
<feature type="transmembrane region" description="Helical" evidence="9">
    <location>
        <begin position="141"/>
        <end position="168"/>
    </location>
</feature>
<dbReference type="SMART" id="SM00054">
    <property type="entry name" value="EFh"/>
    <property type="match status" value="1"/>
</dbReference>
<accession>A0AAD6MXH3</accession>
<feature type="compositionally biased region" description="Polar residues" evidence="8">
    <location>
        <begin position="882"/>
        <end position="911"/>
    </location>
</feature>
<comment type="similarity">
    <text evidence="2 7">Belongs to the MscS (TC 1.A.23) family.</text>
</comment>
<reference evidence="11" key="1">
    <citation type="journal article" date="2023" name="IMA Fungus">
        <title>Comparative genomic study of the Penicillium genus elucidates a diverse pangenome and 15 lateral gene transfer events.</title>
        <authorList>
            <person name="Petersen C."/>
            <person name="Sorensen T."/>
            <person name="Nielsen M.R."/>
            <person name="Sondergaard T.E."/>
            <person name="Sorensen J.L."/>
            <person name="Fitzpatrick D.A."/>
            <person name="Frisvad J.C."/>
            <person name="Nielsen K.L."/>
        </authorList>
    </citation>
    <scope>NUCLEOTIDE SEQUENCE</scope>
    <source>
        <strain evidence="11">IBT 17514</strain>
    </source>
</reference>
<keyword evidence="4" id="KW-0106">Calcium</keyword>
<keyword evidence="3 9" id="KW-0812">Transmembrane</keyword>
<feature type="region of interest" description="Disordered" evidence="8">
    <location>
        <begin position="728"/>
        <end position="791"/>
    </location>
</feature>
<comment type="subcellular location">
    <subcellularLocation>
        <location evidence="1">Endomembrane system</location>
        <topology evidence="1">Multi-pass membrane protein</topology>
    </subcellularLocation>
    <subcellularLocation>
        <location evidence="7">Endoplasmic reticulum membrane</location>
    </subcellularLocation>
</comment>
<feature type="compositionally biased region" description="Polar residues" evidence="8">
    <location>
        <begin position="781"/>
        <end position="790"/>
    </location>
</feature>
<comment type="caution">
    <text evidence="11">The sequence shown here is derived from an EMBL/GenBank/DDBJ whole genome shotgun (WGS) entry which is preliminary data.</text>
</comment>
<evidence type="ECO:0000256" key="1">
    <source>
        <dbReference type="ARBA" id="ARBA00004127"/>
    </source>
</evidence>
<sequence>MPDLPFHGNSGMTNPNDVTIDIPLQSHPSHLSHASQGQSGEKWGSSSAVSPEESEQNEDGSAIKGIGRRRTTGFESNEKDSDSPLDGTINRIGRFYQAFYNFSIITRYAIYVIPIGLLIAIPIIVGATAAQNAEIGGVHIYWFFTWIEVLWVSLWGCKVFAQFFPYVFQSLCGVVSSGTRKYALILRALETPLTLVLWNVIALVTFLPIMRYGAGNSSGVSSWESSIKNILFGLLICSLIYMVEKAVVQLISISYHRKQFDAKIKESKRNVHLVSVLFDASRKIFPMYCPEFREEDTMIFDSLLAQVTTKATKERSNIMPLRMVQNVGRQVGHNVGRIGDKVTSAFGNVAAELTGKQVFNPNATHSIVIQALERKRCAAAMARRIWLSFVVEGRDALYMEDIAEVLGPDYQTEAEECFNAIDKDGNGDISLDEMILTITEFGRTRKALNHSMHDVDQAIRVLDGLLMCIAGVLGVLVFLSFVTSGLHTIITTGASALLSVSFAFSSTAAEVLGSCVFLFVKHPFDIGDRVEVSDKPYIVERISLLYSVFRNVNDHRMTQVPNNILNSLWVDNFTRSNSMHEQLKVAVAFDTTFAEVEALREEMELFVRDKENSRDFHPDINIEIVGVGDDVDKLQIRVDIRHKSNWSNEIVRATRRSKFMCALVLALRKLNIRSPGKERAEESKDDDDKSDKGADETEPGAGVVPTTPAAAVVAADALKSQETLTSNTAAASGFDRGQQSSGTLHKRDKPQDSEAAMADKLNSRSSALGIPTEDGLHRTKSNSTTMSGQSYLGVGASGSKISSGLSTGHRKAGTSINDVENNEANNELRRLSSVRSGISPISDAPMMGAAASGATYQTTSPYSLPTITTQESGTYNVSHYQTQSQENYQTQETSYEQTGGRSLSTEFNQAFMSHPTETHYSTTRSFSHTSTKEKSSDEEHNS</sequence>
<feature type="region of interest" description="Disordered" evidence="8">
    <location>
        <begin position="882"/>
        <end position="942"/>
    </location>
</feature>
<name>A0AAD6MXH3_9EURO</name>
<dbReference type="SUPFAM" id="SSF50182">
    <property type="entry name" value="Sm-like ribonucleoproteins"/>
    <property type="match status" value="1"/>
</dbReference>
<keyword evidence="7" id="KW-0256">Endoplasmic reticulum</keyword>
<dbReference type="InterPro" id="IPR006685">
    <property type="entry name" value="MscS_channel_2nd"/>
</dbReference>
<dbReference type="GO" id="GO:0005789">
    <property type="term" value="C:endoplasmic reticulum membrane"/>
    <property type="evidence" value="ECO:0007669"/>
    <property type="project" value="UniProtKB-SubCell"/>
</dbReference>
<dbReference type="InterPro" id="IPR011992">
    <property type="entry name" value="EF-hand-dom_pair"/>
</dbReference>
<dbReference type="Proteomes" id="UP001215712">
    <property type="component" value="Unassembled WGS sequence"/>
</dbReference>
<dbReference type="InterPro" id="IPR016688">
    <property type="entry name" value="MscS-like_plants/fungi"/>
</dbReference>
<feature type="transmembrane region" description="Helical" evidence="9">
    <location>
        <begin position="189"/>
        <end position="210"/>
    </location>
</feature>
<dbReference type="InterPro" id="IPR018247">
    <property type="entry name" value="EF_Hand_1_Ca_BS"/>
</dbReference>
<dbReference type="Gene3D" id="1.10.238.10">
    <property type="entry name" value="EF-hand"/>
    <property type="match status" value="1"/>
</dbReference>
<dbReference type="InterPro" id="IPR058650">
    <property type="entry name" value="Msy1/2-like"/>
</dbReference>
<dbReference type="PANTHER" id="PTHR31323:SF14">
    <property type="entry name" value="MECHANOSENSITIVE ION CHANNEL PROTEIN MSY2"/>
    <property type="match status" value="1"/>
</dbReference>
<evidence type="ECO:0000256" key="7">
    <source>
        <dbReference type="PIRNR" id="PIRNR017209"/>
    </source>
</evidence>
<feature type="region of interest" description="Disordered" evidence="8">
    <location>
        <begin position="1"/>
        <end position="83"/>
    </location>
</feature>
<organism evidence="11 12">
    <name type="scientific">Penicillium malachiteum</name>
    <dbReference type="NCBI Taxonomy" id="1324776"/>
    <lineage>
        <taxon>Eukaryota</taxon>
        <taxon>Fungi</taxon>
        <taxon>Dikarya</taxon>
        <taxon>Ascomycota</taxon>
        <taxon>Pezizomycotina</taxon>
        <taxon>Eurotiomycetes</taxon>
        <taxon>Eurotiomycetidae</taxon>
        <taxon>Eurotiales</taxon>
        <taxon>Aspergillaceae</taxon>
        <taxon>Penicillium</taxon>
    </lineage>
</organism>
<dbReference type="AlphaFoldDB" id="A0AAD6MXH3"/>
<feature type="compositionally biased region" description="Basic and acidic residues" evidence="8">
    <location>
        <begin position="930"/>
        <end position="942"/>
    </location>
</feature>
<protein>
    <recommendedName>
        <fullName evidence="7">Mechanosensitive ion channel protein</fullName>
    </recommendedName>
</protein>
<dbReference type="GO" id="GO:0005509">
    <property type="term" value="F:calcium ion binding"/>
    <property type="evidence" value="ECO:0007669"/>
    <property type="project" value="InterPro"/>
</dbReference>
<evidence type="ECO:0000256" key="4">
    <source>
        <dbReference type="ARBA" id="ARBA00022837"/>
    </source>
</evidence>
<keyword evidence="5 9" id="KW-1133">Transmembrane helix</keyword>
<dbReference type="EMBL" id="JAQJAN010000004">
    <property type="protein sequence ID" value="KAJ5731853.1"/>
    <property type="molecule type" value="Genomic_DNA"/>
</dbReference>
<evidence type="ECO:0000259" key="10">
    <source>
        <dbReference type="PROSITE" id="PS50222"/>
    </source>
</evidence>
<dbReference type="PANTHER" id="PTHR31323">
    <property type="entry name" value="MECHANOSENSITIVE ION CHANNEL PROTEIN MSY2"/>
    <property type="match status" value="1"/>
</dbReference>